<dbReference type="InterPro" id="IPR050911">
    <property type="entry name" value="DRAM/TMEM150_Autophagy_Mod"/>
</dbReference>
<dbReference type="Proteomes" id="UP000728032">
    <property type="component" value="Unassembled WGS sequence"/>
</dbReference>
<keyword evidence="3 6" id="KW-0812">Transmembrane</keyword>
<evidence type="ECO:0000256" key="6">
    <source>
        <dbReference type="SAM" id="Phobius"/>
    </source>
</evidence>
<reference evidence="8" key="1">
    <citation type="submission" date="2020-11" db="EMBL/GenBank/DDBJ databases">
        <authorList>
            <person name="Tran Van P."/>
        </authorList>
    </citation>
    <scope>NUCLEOTIDE SEQUENCE</scope>
</reference>
<evidence type="ECO:0000256" key="2">
    <source>
        <dbReference type="ARBA" id="ARBA00006565"/>
    </source>
</evidence>
<evidence type="ECO:0000259" key="7">
    <source>
        <dbReference type="Pfam" id="PF10277"/>
    </source>
</evidence>
<comment type="subcellular location">
    <subcellularLocation>
        <location evidence="1">Endomembrane system</location>
        <topology evidence="1">Multi-pass membrane protein</topology>
    </subcellularLocation>
</comment>
<evidence type="ECO:0000313" key="9">
    <source>
        <dbReference type="Proteomes" id="UP000728032"/>
    </source>
</evidence>
<evidence type="ECO:0000256" key="5">
    <source>
        <dbReference type="ARBA" id="ARBA00023136"/>
    </source>
</evidence>
<keyword evidence="4 6" id="KW-1133">Transmembrane helix</keyword>
<protein>
    <recommendedName>
        <fullName evidence="7">CWH43-like N-terminal domain-containing protein</fullName>
    </recommendedName>
</protein>
<dbReference type="Pfam" id="PF10277">
    <property type="entry name" value="Frag1"/>
    <property type="match status" value="1"/>
</dbReference>
<dbReference type="AlphaFoldDB" id="A0A7R9QVA5"/>
<dbReference type="EMBL" id="CAJPVJ010018241">
    <property type="protein sequence ID" value="CAG2176901.1"/>
    <property type="molecule type" value="Genomic_DNA"/>
</dbReference>
<accession>A0A7R9QVA5</accession>
<feature type="transmembrane region" description="Helical" evidence="6">
    <location>
        <begin position="20"/>
        <end position="42"/>
    </location>
</feature>
<name>A0A7R9QVA5_9ACAR</name>
<dbReference type="PANTHER" id="PTHR21324">
    <property type="entry name" value="FASTING-INDUCIBLE INTEGRAL MEMBRANE PROTEIN TM6P1-RELATED"/>
    <property type="match status" value="1"/>
</dbReference>
<comment type="similarity">
    <text evidence="2">Belongs to the DRAM/TMEM150 family.</text>
</comment>
<gene>
    <name evidence="8" type="ORF">ONB1V03_LOCUS16334</name>
</gene>
<feature type="domain" description="CWH43-like N-terminal" evidence="7">
    <location>
        <begin position="2"/>
        <end position="51"/>
    </location>
</feature>
<feature type="non-terminal residue" evidence="8">
    <location>
        <position position="1"/>
    </location>
</feature>
<evidence type="ECO:0000313" key="8">
    <source>
        <dbReference type="EMBL" id="CAD7659739.1"/>
    </source>
</evidence>
<sequence>GHVKPVFPYISDAGATHPEAAFFSILLYLEGFLIAVMGWIRFKQIRYIVHNMPKPNQNNNNNSLTIDENDMTKITKYNKYVILSWFDVNIPYSELRGPTRLMWDESTGGYVGHVISTVTENLMIFMMCPFYASFVHEFTRIQAHNGRLKFAFSESQ</sequence>
<proteinExistence type="inferred from homology"/>
<evidence type="ECO:0000256" key="4">
    <source>
        <dbReference type="ARBA" id="ARBA00022989"/>
    </source>
</evidence>
<dbReference type="PANTHER" id="PTHR21324:SF2">
    <property type="entry name" value="EG:22E5.9 PROTEIN"/>
    <property type="match status" value="1"/>
</dbReference>
<evidence type="ECO:0000256" key="1">
    <source>
        <dbReference type="ARBA" id="ARBA00004127"/>
    </source>
</evidence>
<organism evidence="8">
    <name type="scientific">Oppiella nova</name>
    <dbReference type="NCBI Taxonomy" id="334625"/>
    <lineage>
        <taxon>Eukaryota</taxon>
        <taxon>Metazoa</taxon>
        <taxon>Ecdysozoa</taxon>
        <taxon>Arthropoda</taxon>
        <taxon>Chelicerata</taxon>
        <taxon>Arachnida</taxon>
        <taxon>Acari</taxon>
        <taxon>Acariformes</taxon>
        <taxon>Sarcoptiformes</taxon>
        <taxon>Oribatida</taxon>
        <taxon>Brachypylina</taxon>
        <taxon>Oppioidea</taxon>
        <taxon>Oppiidae</taxon>
        <taxon>Oppiella</taxon>
    </lineage>
</organism>
<dbReference type="GO" id="GO:0012505">
    <property type="term" value="C:endomembrane system"/>
    <property type="evidence" value="ECO:0007669"/>
    <property type="project" value="UniProtKB-SubCell"/>
</dbReference>
<keyword evidence="9" id="KW-1185">Reference proteome</keyword>
<evidence type="ECO:0000256" key="3">
    <source>
        <dbReference type="ARBA" id="ARBA00022692"/>
    </source>
</evidence>
<keyword evidence="5 6" id="KW-0472">Membrane</keyword>
<dbReference type="EMBL" id="OC933066">
    <property type="protein sequence ID" value="CAD7659739.1"/>
    <property type="molecule type" value="Genomic_DNA"/>
</dbReference>
<dbReference type="InterPro" id="IPR019402">
    <property type="entry name" value="CWH43_N"/>
</dbReference>
<dbReference type="OrthoDB" id="191706at2759"/>